<evidence type="ECO:0000256" key="15">
    <source>
        <dbReference type="ARBA" id="ARBA00049244"/>
    </source>
</evidence>
<keyword evidence="19" id="KW-1185">Reference proteome</keyword>
<name>A0A2S4PI86_9PEZI</name>
<keyword evidence="3" id="KW-0540">Nuclease</keyword>
<keyword evidence="11" id="KW-0239">DNA-directed DNA polymerase</keyword>
<dbReference type="GO" id="GO:0046872">
    <property type="term" value="F:metal ion binding"/>
    <property type="evidence" value="ECO:0007669"/>
    <property type="project" value="UniProtKB-KW"/>
</dbReference>
<feature type="compositionally biased region" description="Polar residues" evidence="16">
    <location>
        <begin position="333"/>
        <end position="353"/>
    </location>
</feature>
<feature type="non-terminal residue" evidence="18">
    <location>
        <position position="375"/>
    </location>
</feature>
<feature type="domain" description="Integrase catalytic" evidence="17">
    <location>
        <begin position="1"/>
        <end position="103"/>
    </location>
</feature>
<feature type="compositionally biased region" description="Polar residues" evidence="16">
    <location>
        <begin position="273"/>
        <end position="295"/>
    </location>
</feature>
<organism evidence="18 19">
    <name type="scientific">Erysiphe pulchra</name>
    <dbReference type="NCBI Taxonomy" id="225359"/>
    <lineage>
        <taxon>Eukaryota</taxon>
        <taxon>Fungi</taxon>
        <taxon>Dikarya</taxon>
        <taxon>Ascomycota</taxon>
        <taxon>Pezizomycotina</taxon>
        <taxon>Leotiomycetes</taxon>
        <taxon>Erysiphales</taxon>
        <taxon>Erysiphaceae</taxon>
        <taxon>Erysiphe</taxon>
    </lineage>
</organism>
<dbReference type="OrthoDB" id="3782245at2759"/>
<dbReference type="GO" id="GO:0005634">
    <property type="term" value="C:nucleus"/>
    <property type="evidence" value="ECO:0007669"/>
    <property type="project" value="UniProtKB-ARBA"/>
</dbReference>
<dbReference type="GO" id="GO:0003964">
    <property type="term" value="F:RNA-directed DNA polymerase activity"/>
    <property type="evidence" value="ECO:0007669"/>
    <property type="project" value="UniProtKB-KW"/>
</dbReference>
<feature type="non-terminal residue" evidence="18">
    <location>
        <position position="1"/>
    </location>
</feature>
<comment type="catalytic activity">
    <reaction evidence="15">
        <text>DNA(n) + a 2'-deoxyribonucleoside 5'-triphosphate = DNA(n+1) + diphosphate</text>
        <dbReference type="Rhea" id="RHEA:22508"/>
        <dbReference type="Rhea" id="RHEA-COMP:17339"/>
        <dbReference type="Rhea" id="RHEA-COMP:17340"/>
        <dbReference type="ChEBI" id="CHEBI:33019"/>
        <dbReference type="ChEBI" id="CHEBI:61560"/>
        <dbReference type="ChEBI" id="CHEBI:173112"/>
        <dbReference type="EC" id="2.7.7.7"/>
    </reaction>
</comment>
<keyword evidence="11" id="KW-0808">Transferase</keyword>
<dbReference type="Pfam" id="PF25597">
    <property type="entry name" value="SH3_retrovirus"/>
    <property type="match status" value="1"/>
</dbReference>
<dbReference type="PANTHER" id="PTHR42648:SF11">
    <property type="entry name" value="TRANSPOSON TY4-P GAG-POL POLYPROTEIN"/>
    <property type="match status" value="1"/>
</dbReference>
<evidence type="ECO:0000256" key="2">
    <source>
        <dbReference type="ARBA" id="ARBA00022695"/>
    </source>
</evidence>
<dbReference type="InterPro" id="IPR036397">
    <property type="entry name" value="RNaseH_sf"/>
</dbReference>
<evidence type="ECO:0000256" key="3">
    <source>
        <dbReference type="ARBA" id="ARBA00022722"/>
    </source>
</evidence>
<keyword evidence="8" id="KW-0694">RNA-binding</keyword>
<dbReference type="Gene3D" id="3.30.420.10">
    <property type="entry name" value="Ribonuclease H-like superfamily/Ribonuclease H"/>
    <property type="match status" value="1"/>
</dbReference>
<dbReference type="GO" id="GO:0004519">
    <property type="term" value="F:endonuclease activity"/>
    <property type="evidence" value="ECO:0007669"/>
    <property type="project" value="UniProtKB-KW"/>
</dbReference>
<reference evidence="18 19" key="1">
    <citation type="submission" date="2017-10" db="EMBL/GenBank/DDBJ databases">
        <title>Development of genomic resources for the powdery mildew, Erysiphe pulchra.</title>
        <authorList>
            <person name="Wadl P.A."/>
            <person name="Mack B.M."/>
            <person name="Moore G."/>
            <person name="Beltz S.B."/>
        </authorList>
    </citation>
    <scope>NUCLEOTIDE SEQUENCE [LARGE SCALE GENOMIC DNA]</scope>
    <source>
        <strain evidence="18">Cflorida</strain>
    </source>
</reference>
<keyword evidence="12" id="KW-0238">DNA-binding</keyword>
<evidence type="ECO:0000256" key="4">
    <source>
        <dbReference type="ARBA" id="ARBA00022723"/>
    </source>
</evidence>
<keyword evidence="4" id="KW-0479">Metal-binding</keyword>
<keyword evidence="1" id="KW-0815">Transposition</keyword>
<keyword evidence="2" id="KW-0548">Nucleotidyltransferase</keyword>
<dbReference type="InterPro" id="IPR039537">
    <property type="entry name" value="Retrotran_Ty1/copia-like"/>
</dbReference>
<dbReference type="GO" id="GO:0016787">
    <property type="term" value="F:hydrolase activity"/>
    <property type="evidence" value="ECO:0007669"/>
    <property type="project" value="UniProtKB-KW"/>
</dbReference>
<keyword evidence="13" id="KW-0233">DNA recombination</keyword>
<feature type="region of interest" description="Disordered" evidence="16">
    <location>
        <begin position="268"/>
        <end position="375"/>
    </location>
</feature>
<keyword evidence="7" id="KW-0460">Magnesium</keyword>
<evidence type="ECO:0000256" key="13">
    <source>
        <dbReference type="ARBA" id="ARBA00023172"/>
    </source>
</evidence>
<keyword evidence="5" id="KW-0255">Endonuclease</keyword>
<comment type="catalytic activity">
    <reaction evidence="14">
        <text>DNA(n) + a 2'-deoxyribonucleoside 5'-triphosphate = DNA(n+1) + diphosphate</text>
        <dbReference type="Rhea" id="RHEA:22508"/>
        <dbReference type="Rhea" id="RHEA-COMP:17339"/>
        <dbReference type="Rhea" id="RHEA-COMP:17340"/>
        <dbReference type="ChEBI" id="CHEBI:33019"/>
        <dbReference type="ChEBI" id="CHEBI:61560"/>
        <dbReference type="ChEBI" id="CHEBI:173112"/>
        <dbReference type="EC" id="2.7.7.49"/>
    </reaction>
</comment>
<evidence type="ECO:0000256" key="8">
    <source>
        <dbReference type="ARBA" id="ARBA00022884"/>
    </source>
</evidence>
<evidence type="ECO:0000313" key="19">
    <source>
        <dbReference type="Proteomes" id="UP000237438"/>
    </source>
</evidence>
<dbReference type="EMBL" id="PEDP01008599">
    <property type="protein sequence ID" value="POS81733.1"/>
    <property type="molecule type" value="Genomic_DNA"/>
</dbReference>
<dbReference type="GO" id="GO:0003677">
    <property type="term" value="F:DNA binding"/>
    <property type="evidence" value="ECO:0007669"/>
    <property type="project" value="UniProtKB-KW"/>
</dbReference>
<sequence>QHQYGKRIRTVFRDGGSEFSRMREYCDSHGIRTDVSAPYTPEQNGVAEASNKVILRRARSMLIDARMPPSFWPWAVEHACFITNRLYSLRTKKIPIIDFLQGLNQPHHEKIDLSFIPRFGCRAYKLIQPKPGKFEARAEKGWFVGFQKNTNKNYIIYHPHWTPSQGWKWTESITPHASFDEDTMFGDLLNTHNQQKAANYWASEHERSYEICKNNIIPSPQISQIPPRFEGEQSSSQIYNKREGQHNNIPTDSSPEIPPKVIPTNQELRKDSQNQSIAPLTPMNGNQPTASTHNEPPNMPKVQELVDGPPNTPEISDETWSYPNDSIVRPSSPAESSQSETDSCITIPIQQGNPRHDDEQDDCEQLDQGESSALI</sequence>
<dbReference type="PANTHER" id="PTHR42648">
    <property type="entry name" value="TRANSPOSASE, PUTATIVE-RELATED"/>
    <property type="match status" value="1"/>
</dbReference>
<dbReference type="GO" id="GO:0032196">
    <property type="term" value="P:transposition"/>
    <property type="evidence" value="ECO:0007669"/>
    <property type="project" value="UniProtKB-KW"/>
</dbReference>
<feature type="region of interest" description="Disordered" evidence="16">
    <location>
        <begin position="243"/>
        <end position="262"/>
    </location>
</feature>
<dbReference type="InterPro" id="IPR001584">
    <property type="entry name" value="Integrase_cat-core"/>
</dbReference>
<evidence type="ECO:0000256" key="11">
    <source>
        <dbReference type="ARBA" id="ARBA00022932"/>
    </source>
</evidence>
<proteinExistence type="predicted"/>
<dbReference type="InterPro" id="IPR057670">
    <property type="entry name" value="SH3_retrovirus"/>
</dbReference>
<gene>
    <name evidence="18" type="ORF">EPUL_006496</name>
</gene>
<dbReference type="PROSITE" id="PS50994">
    <property type="entry name" value="INTEGRASE"/>
    <property type="match status" value="1"/>
</dbReference>
<dbReference type="GO" id="GO:0015074">
    <property type="term" value="P:DNA integration"/>
    <property type="evidence" value="ECO:0007669"/>
    <property type="project" value="UniProtKB-KW"/>
</dbReference>
<evidence type="ECO:0000256" key="14">
    <source>
        <dbReference type="ARBA" id="ARBA00048173"/>
    </source>
</evidence>
<keyword evidence="6" id="KW-0378">Hydrolase</keyword>
<dbReference type="GO" id="GO:0003887">
    <property type="term" value="F:DNA-directed DNA polymerase activity"/>
    <property type="evidence" value="ECO:0007669"/>
    <property type="project" value="UniProtKB-KW"/>
</dbReference>
<dbReference type="SUPFAM" id="SSF53098">
    <property type="entry name" value="Ribonuclease H-like"/>
    <property type="match status" value="1"/>
</dbReference>
<comment type="caution">
    <text evidence="18">The sequence shown here is derived from an EMBL/GenBank/DDBJ whole genome shotgun (WGS) entry which is preliminary data.</text>
</comment>
<evidence type="ECO:0000256" key="6">
    <source>
        <dbReference type="ARBA" id="ARBA00022801"/>
    </source>
</evidence>
<evidence type="ECO:0000256" key="5">
    <source>
        <dbReference type="ARBA" id="ARBA00022759"/>
    </source>
</evidence>
<protein>
    <recommendedName>
        <fullName evidence="17">Integrase catalytic domain-containing protein</fullName>
    </recommendedName>
</protein>
<evidence type="ECO:0000256" key="10">
    <source>
        <dbReference type="ARBA" id="ARBA00022918"/>
    </source>
</evidence>
<dbReference type="Proteomes" id="UP000237438">
    <property type="component" value="Unassembled WGS sequence"/>
</dbReference>
<evidence type="ECO:0000256" key="16">
    <source>
        <dbReference type="SAM" id="MobiDB-lite"/>
    </source>
</evidence>
<keyword evidence="9" id="KW-0229">DNA integration</keyword>
<dbReference type="GO" id="GO:0003723">
    <property type="term" value="F:RNA binding"/>
    <property type="evidence" value="ECO:0007669"/>
    <property type="project" value="UniProtKB-KW"/>
</dbReference>
<dbReference type="GO" id="GO:0006310">
    <property type="term" value="P:DNA recombination"/>
    <property type="evidence" value="ECO:0007669"/>
    <property type="project" value="UniProtKB-KW"/>
</dbReference>
<keyword evidence="10" id="KW-0695">RNA-directed DNA polymerase</keyword>
<evidence type="ECO:0000313" key="18">
    <source>
        <dbReference type="EMBL" id="POS81733.1"/>
    </source>
</evidence>
<evidence type="ECO:0000256" key="12">
    <source>
        <dbReference type="ARBA" id="ARBA00023125"/>
    </source>
</evidence>
<evidence type="ECO:0000259" key="17">
    <source>
        <dbReference type="PROSITE" id="PS50994"/>
    </source>
</evidence>
<dbReference type="InterPro" id="IPR012337">
    <property type="entry name" value="RNaseH-like_sf"/>
</dbReference>
<dbReference type="STRING" id="225359.A0A2S4PI86"/>
<evidence type="ECO:0000256" key="1">
    <source>
        <dbReference type="ARBA" id="ARBA00022578"/>
    </source>
</evidence>
<evidence type="ECO:0000256" key="7">
    <source>
        <dbReference type="ARBA" id="ARBA00022842"/>
    </source>
</evidence>
<dbReference type="AlphaFoldDB" id="A0A2S4PI86"/>
<accession>A0A2S4PI86</accession>
<evidence type="ECO:0000256" key="9">
    <source>
        <dbReference type="ARBA" id="ARBA00022908"/>
    </source>
</evidence>